<evidence type="ECO:0000313" key="2">
    <source>
        <dbReference type="EMBL" id="SFE07223.1"/>
    </source>
</evidence>
<gene>
    <name evidence="2" type="ORF">SAMN04515678_1069</name>
</gene>
<dbReference type="Pfam" id="PF04765">
    <property type="entry name" value="TOD1_MUCI70"/>
    <property type="match status" value="1"/>
</dbReference>
<proteinExistence type="predicted"/>
<keyword evidence="3" id="KW-1185">Reference proteome</keyword>
<dbReference type="EMBL" id="FOMS01000006">
    <property type="protein sequence ID" value="SFE07223.1"/>
    <property type="molecule type" value="Genomic_DNA"/>
</dbReference>
<accession>A0A1I1XN88</accession>
<protein>
    <recommendedName>
        <fullName evidence="1">TOD1/MUCI70 glycosyltransferase-like domain-containing protein</fullName>
    </recommendedName>
</protein>
<feature type="domain" description="TOD1/MUCI70 glycosyltransferase-like" evidence="1">
    <location>
        <begin position="41"/>
        <end position="81"/>
    </location>
</feature>
<dbReference type="Proteomes" id="UP000325289">
    <property type="component" value="Unassembled WGS sequence"/>
</dbReference>
<organism evidence="2 3">
    <name type="scientific">Roseivivax sediminis</name>
    <dbReference type="NCBI Taxonomy" id="936889"/>
    <lineage>
        <taxon>Bacteria</taxon>
        <taxon>Pseudomonadati</taxon>
        <taxon>Pseudomonadota</taxon>
        <taxon>Alphaproteobacteria</taxon>
        <taxon>Rhodobacterales</taxon>
        <taxon>Roseobacteraceae</taxon>
        <taxon>Roseivivax</taxon>
    </lineage>
</organism>
<reference evidence="2 3" key="1">
    <citation type="submission" date="2016-10" db="EMBL/GenBank/DDBJ databases">
        <authorList>
            <person name="Varghese N."/>
            <person name="Submissions S."/>
        </authorList>
    </citation>
    <scope>NUCLEOTIDE SEQUENCE [LARGE SCALE GENOMIC DNA]</scope>
    <source>
        <strain evidence="3">YIM D21,KCTC 23444,ACCC 10710</strain>
    </source>
</reference>
<dbReference type="AlphaFoldDB" id="A0A1I1XN88"/>
<name>A0A1I1XN88_9RHOB</name>
<sequence>MASMGEGRGYRRAIVTDDPDLRVPSVEMVYDDLAPLSPVRASRRAKLMPHRYFPDADWCIYVDNRLTLDVRPVDIVRHAQTQFSTNSRTVKRMAFRHSVRKTPFEELDRLYSIGIISRSDWKTTNDLFLSAGLQSDDLTMNPILVQKMGDDATDELNERWYEVFLTLPARDQLALPLVEHTLGRKLARSPEHFSTFVTWPAIPRRNRATRLLRVSDRKPKLFTFSRIGYKFRKIQSEMDIRSAQGKRNPSSE</sequence>
<dbReference type="InterPro" id="IPR048354">
    <property type="entry name" value="TOD1_MUCI70_glycTrfase_dom"/>
</dbReference>
<evidence type="ECO:0000259" key="1">
    <source>
        <dbReference type="Pfam" id="PF04765"/>
    </source>
</evidence>
<evidence type="ECO:0000313" key="3">
    <source>
        <dbReference type="Proteomes" id="UP000325289"/>
    </source>
</evidence>